<reference evidence="1 2" key="1">
    <citation type="submission" date="2018-10" db="EMBL/GenBank/DDBJ databases">
        <title>Characterization and genome analysis of a novel bacterium Sphingobium yanoikuyae SJTF8 capable of degrading PAHs.</title>
        <authorList>
            <person name="Yin C."/>
            <person name="Xiong W."/>
            <person name="Liang R."/>
        </authorList>
    </citation>
    <scope>NUCLEOTIDE SEQUENCE [LARGE SCALE GENOMIC DNA]</scope>
    <source>
        <strain evidence="1 2">SJTF8</strain>
    </source>
</reference>
<protein>
    <submittedName>
        <fullName evidence="1">Uncharacterized protein</fullName>
    </submittedName>
</protein>
<dbReference type="RefSeq" id="WP_122129449.1">
    <property type="nucleotide sequence ID" value="NZ_CP033230.1"/>
</dbReference>
<name>A0A3G2UQU5_SPHYA</name>
<dbReference type="Proteomes" id="UP000280708">
    <property type="component" value="Chromosome"/>
</dbReference>
<dbReference type="EMBL" id="CP033230">
    <property type="protein sequence ID" value="AYO76438.1"/>
    <property type="molecule type" value="Genomic_DNA"/>
</dbReference>
<organism evidence="1 2">
    <name type="scientific">Sphingobium yanoikuyae</name>
    <name type="common">Sphingomonas yanoikuyae</name>
    <dbReference type="NCBI Taxonomy" id="13690"/>
    <lineage>
        <taxon>Bacteria</taxon>
        <taxon>Pseudomonadati</taxon>
        <taxon>Pseudomonadota</taxon>
        <taxon>Alphaproteobacteria</taxon>
        <taxon>Sphingomonadales</taxon>
        <taxon>Sphingomonadaceae</taxon>
        <taxon>Sphingobium</taxon>
    </lineage>
</organism>
<dbReference type="AlphaFoldDB" id="A0A3G2UQU5"/>
<accession>A0A3G2UQU5</accession>
<evidence type="ECO:0000313" key="2">
    <source>
        <dbReference type="Proteomes" id="UP000280708"/>
    </source>
</evidence>
<evidence type="ECO:0000313" key="1">
    <source>
        <dbReference type="EMBL" id="AYO76438.1"/>
    </source>
</evidence>
<proteinExistence type="predicted"/>
<gene>
    <name evidence="1" type="ORF">EBF16_05455</name>
</gene>
<sequence>MATIIHSRHAQGTAATPRPQTAGAVHAVKFRHTFTAALAAAAILELGVLPAYAQIVGYKLIPEGDFGAVTASGGVMTGELGADDDTRVAGTELFSAATALNAVAAPDKAAAYNVAPVEAARGIGLQFSAQVAADPTKKLTLIVFYTQ</sequence>